<dbReference type="EMBL" id="PGEM01000075">
    <property type="protein sequence ID" value="PPJ63307.1"/>
    <property type="molecule type" value="Genomic_DNA"/>
</dbReference>
<evidence type="ECO:0000313" key="2">
    <source>
        <dbReference type="Proteomes" id="UP000239589"/>
    </source>
</evidence>
<reference evidence="1 2" key="1">
    <citation type="submission" date="2018-02" db="EMBL/GenBank/DDBJ databases">
        <title>Discovery of a pederin family compound in a non-symbiotic bloom-forming cyanobacterium.</title>
        <authorList>
            <person name="Kust A."/>
            <person name="Mares J."/>
            <person name="Jokela J."/>
            <person name="Urajova P."/>
            <person name="Hajek J."/>
            <person name="Saurav K."/>
            <person name="Voracova K."/>
            <person name="Fewer D.P."/>
            <person name="Haapaniemi E."/>
            <person name="Permi P."/>
            <person name="Rehakova K."/>
            <person name="Sivonen K."/>
            <person name="Hrouzek P."/>
        </authorList>
    </citation>
    <scope>NUCLEOTIDE SEQUENCE [LARGE SCALE GENOMIC DNA]</scope>
    <source>
        <strain evidence="1 2">CHARLIE-1</strain>
    </source>
</reference>
<organism evidence="1 2">
    <name type="scientific">Cuspidothrix issatschenkoi CHARLIE-1</name>
    <dbReference type="NCBI Taxonomy" id="2052836"/>
    <lineage>
        <taxon>Bacteria</taxon>
        <taxon>Bacillati</taxon>
        <taxon>Cyanobacteriota</taxon>
        <taxon>Cyanophyceae</taxon>
        <taxon>Nostocales</taxon>
        <taxon>Aphanizomenonaceae</taxon>
        <taxon>Cuspidothrix</taxon>
    </lineage>
</organism>
<dbReference type="AlphaFoldDB" id="A0A2S6CUD8"/>
<evidence type="ECO:0000313" key="1">
    <source>
        <dbReference type="EMBL" id="PPJ63307.1"/>
    </source>
</evidence>
<proteinExistence type="predicted"/>
<protein>
    <submittedName>
        <fullName evidence="1">Uncharacterized protein</fullName>
    </submittedName>
</protein>
<dbReference type="Proteomes" id="UP000239589">
    <property type="component" value="Unassembled WGS sequence"/>
</dbReference>
<name>A0A2S6CUD8_9CYAN</name>
<dbReference type="OrthoDB" id="422458at2"/>
<comment type="caution">
    <text evidence="1">The sequence shown here is derived from an EMBL/GenBank/DDBJ whole genome shotgun (WGS) entry which is preliminary data.</text>
</comment>
<gene>
    <name evidence="1" type="ORF">CUN59_10970</name>
</gene>
<keyword evidence="2" id="KW-1185">Reference proteome</keyword>
<dbReference type="RefSeq" id="WP_104387873.1">
    <property type="nucleotide sequence ID" value="NZ_PGEM01000075.1"/>
</dbReference>
<accession>A0A2S6CUD8</accession>
<sequence length="232" mass="25691">MFKYISQLMTHQQLKVPMLSLILAITGMLGVSYTGQQHQKLLSSTALANNYIVPKTMSDTPVLSDLKLTKEESIQPSIANTSYQSSTDELTENITTLSTKSRELNIKGKVQFPDKDGIYLYGQSTQPNQLGEGYILFQKRQNRIVGALYVPQSELSCFQGTLGKSGELAMTVKSSPGEVGAVEVSTTSTIPKISDDTSETYTHSISLQDYYQLNSVSANDRRILQMCKQEVR</sequence>